<gene>
    <name evidence="2" type="ORF">AMECASPLE_027650</name>
</gene>
<comment type="caution">
    <text evidence="2">The sequence shown here is derived from an EMBL/GenBank/DDBJ whole genome shotgun (WGS) entry which is preliminary data.</text>
</comment>
<reference evidence="2 3" key="1">
    <citation type="submission" date="2021-06" db="EMBL/GenBank/DDBJ databases">
        <authorList>
            <person name="Palmer J.M."/>
        </authorList>
    </citation>
    <scope>NUCLEOTIDE SEQUENCE [LARGE SCALE GENOMIC DNA]</scope>
    <source>
        <strain evidence="2 3">AS_MEX2019</strain>
        <tissue evidence="2">Muscle</tissue>
    </source>
</reference>
<name>A0ABV0ZS29_9TELE</name>
<keyword evidence="1" id="KW-1133">Transmembrane helix</keyword>
<organism evidence="2 3">
    <name type="scientific">Ameca splendens</name>
    <dbReference type="NCBI Taxonomy" id="208324"/>
    <lineage>
        <taxon>Eukaryota</taxon>
        <taxon>Metazoa</taxon>
        <taxon>Chordata</taxon>
        <taxon>Craniata</taxon>
        <taxon>Vertebrata</taxon>
        <taxon>Euteleostomi</taxon>
        <taxon>Actinopterygii</taxon>
        <taxon>Neopterygii</taxon>
        <taxon>Teleostei</taxon>
        <taxon>Neoteleostei</taxon>
        <taxon>Acanthomorphata</taxon>
        <taxon>Ovalentaria</taxon>
        <taxon>Atherinomorphae</taxon>
        <taxon>Cyprinodontiformes</taxon>
        <taxon>Goodeidae</taxon>
        <taxon>Ameca</taxon>
    </lineage>
</organism>
<proteinExistence type="predicted"/>
<keyword evidence="1" id="KW-0472">Membrane</keyword>
<dbReference type="Proteomes" id="UP001469553">
    <property type="component" value="Unassembled WGS sequence"/>
</dbReference>
<accession>A0ABV0ZS29</accession>
<evidence type="ECO:0000256" key="1">
    <source>
        <dbReference type="SAM" id="Phobius"/>
    </source>
</evidence>
<evidence type="ECO:0000313" key="3">
    <source>
        <dbReference type="Proteomes" id="UP001469553"/>
    </source>
</evidence>
<evidence type="ECO:0000313" key="2">
    <source>
        <dbReference type="EMBL" id="MEQ2308375.1"/>
    </source>
</evidence>
<protein>
    <submittedName>
        <fullName evidence="2">Uncharacterized protein</fullName>
    </submittedName>
</protein>
<dbReference type="EMBL" id="JAHRIP010068781">
    <property type="protein sequence ID" value="MEQ2308375.1"/>
    <property type="molecule type" value="Genomic_DNA"/>
</dbReference>
<keyword evidence="1" id="KW-0812">Transmembrane</keyword>
<sequence length="82" mass="9029">MAQYQGHKNWSIQVLLEGEAVSSCKVHFCIGLALILKHKSKNGHSRRSKVVCFSSPSITALVQIWLAGFTPRGHSVTEHSLS</sequence>
<feature type="transmembrane region" description="Helical" evidence="1">
    <location>
        <begin position="50"/>
        <end position="68"/>
    </location>
</feature>
<keyword evidence="3" id="KW-1185">Reference proteome</keyword>